<dbReference type="GO" id="GO:0046872">
    <property type="term" value="F:metal ion binding"/>
    <property type="evidence" value="ECO:0007669"/>
    <property type="project" value="UniProtKB-KW"/>
</dbReference>
<dbReference type="Proteomes" id="UP000579647">
    <property type="component" value="Unassembled WGS sequence"/>
</dbReference>
<dbReference type="SUPFAM" id="SSF102114">
    <property type="entry name" value="Radical SAM enzymes"/>
    <property type="match status" value="1"/>
</dbReference>
<keyword evidence="4" id="KW-0408">Iron</keyword>
<dbReference type="EMBL" id="JACHDO010000001">
    <property type="protein sequence ID" value="MBB5489987.1"/>
    <property type="molecule type" value="Genomic_DNA"/>
</dbReference>
<accession>A0A840WE34</accession>
<dbReference type="SFLD" id="SFLDS00029">
    <property type="entry name" value="Radical_SAM"/>
    <property type="match status" value="1"/>
</dbReference>
<dbReference type="PANTHER" id="PTHR43273:SF8">
    <property type="entry name" value="RADICAL SAM DOMAIN PROTEIN"/>
    <property type="match status" value="1"/>
</dbReference>
<gene>
    <name evidence="8" type="ORF">HNR07_001124</name>
</gene>
<dbReference type="CDD" id="cd01335">
    <property type="entry name" value="Radical_SAM"/>
    <property type="match status" value="1"/>
</dbReference>
<dbReference type="InterPro" id="IPR023867">
    <property type="entry name" value="Sulphatase_maturase_rSAM"/>
</dbReference>
<dbReference type="GO" id="GO:0016491">
    <property type="term" value="F:oxidoreductase activity"/>
    <property type="evidence" value="ECO:0007669"/>
    <property type="project" value="InterPro"/>
</dbReference>
<name>A0A840WE34_9ACTN</name>
<protein>
    <recommendedName>
        <fullName evidence="7">Radical SAM core domain-containing protein</fullName>
    </recommendedName>
</protein>
<dbReference type="InterPro" id="IPR058240">
    <property type="entry name" value="rSAM_sf"/>
</dbReference>
<keyword evidence="3" id="KW-0479">Metal-binding</keyword>
<dbReference type="RefSeq" id="WP_184362762.1">
    <property type="nucleotide sequence ID" value="NZ_BAAAKM010000103.1"/>
</dbReference>
<dbReference type="PANTHER" id="PTHR43273">
    <property type="entry name" value="ANAEROBIC SULFATASE-MATURATING ENZYME HOMOLOG ASLB-RELATED"/>
    <property type="match status" value="1"/>
</dbReference>
<dbReference type="GO" id="GO:0051536">
    <property type="term" value="F:iron-sulfur cluster binding"/>
    <property type="evidence" value="ECO:0007669"/>
    <property type="project" value="UniProtKB-KW"/>
</dbReference>
<dbReference type="InterPro" id="IPR013785">
    <property type="entry name" value="Aldolase_TIM"/>
</dbReference>
<dbReference type="InterPro" id="IPR007197">
    <property type="entry name" value="rSAM"/>
</dbReference>
<dbReference type="Gene3D" id="3.20.20.70">
    <property type="entry name" value="Aldolase class I"/>
    <property type="match status" value="1"/>
</dbReference>
<evidence type="ECO:0000256" key="1">
    <source>
        <dbReference type="ARBA" id="ARBA00001966"/>
    </source>
</evidence>
<evidence type="ECO:0000256" key="4">
    <source>
        <dbReference type="ARBA" id="ARBA00023004"/>
    </source>
</evidence>
<dbReference type="Pfam" id="PF04055">
    <property type="entry name" value="Radical_SAM"/>
    <property type="match status" value="1"/>
</dbReference>
<dbReference type="PROSITE" id="PS51918">
    <property type="entry name" value="RADICAL_SAM"/>
    <property type="match status" value="1"/>
</dbReference>
<evidence type="ECO:0000313" key="9">
    <source>
        <dbReference type="Proteomes" id="UP000579647"/>
    </source>
</evidence>
<organism evidence="8 9">
    <name type="scientific">Nocardiopsis metallicus</name>
    <dbReference type="NCBI Taxonomy" id="179819"/>
    <lineage>
        <taxon>Bacteria</taxon>
        <taxon>Bacillati</taxon>
        <taxon>Actinomycetota</taxon>
        <taxon>Actinomycetes</taxon>
        <taxon>Streptosporangiales</taxon>
        <taxon>Nocardiopsidaceae</taxon>
        <taxon>Nocardiopsis</taxon>
    </lineage>
</organism>
<keyword evidence="2" id="KW-0949">S-adenosyl-L-methionine</keyword>
<evidence type="ECO:0000256" key="6">
    <source>
        <dbReference type="SAM" id="MobiDB-lite"/>
    </source>
</evidence>
<feature type="compositionally biased region" description="Gly residues" evidence="6">
    <location>
        <begin position="474"/>
        <end position="491"/>
    </location>
</feature>
<dbReference type="NCBIfam" id="TIGR04085">
    <property type="entry name" value="rSAM_more_4Fe4S"/>
    <property type="match status" value="1"/>
</dbReference>
<proteinExistence type="predicted"/>
<evidence type="ECO:0000259" key="7">
    <source>
        <dbReference type="PROSITE" id="PS51918"/>
    </source>
</evidence>
<sequence>MLKVSDLTVTRDLSEWGMPGQLLVFNTETGRSFTVADQDWKRIVQGAKAYGEATPQIQTTLRKLAVSRYLVPHGEDEIARAVQDFEDKRRHPPRIFPLLTVTTACNIACTYCYEEGIKSQHMTDEVIDAVVAWLERRVVEDGITEINPGLFGGEPLMRPKMLLRLMDEFNTMMERHGASGYFYCSTNGVLLTDELASQLSARGLNQIQISLDGPAHIHNLRRKGHRDQPSFEESLRALHIAVDHFESVTLKVNFDRQNVGYFAQLFDEVAAAGLRDRIDVKLEAIAAQLEDSSVSHDPDYPIPPESPEMANAYTGGWKIARDKGFRVDGSTAHTTPCMFTSEHGVIIGSDGSLYKCISMVGRPEVSVGTVFSEQYDSAYDRQMNATKRISECVEERCSYLPVCAGGCAYESVVRTGSYEPRYCTKDSLAEFHFKKHLVRHEKALVRRGMRPLNATDDFPVRLSDTLPSPSVGGGCGGCPSSGGSPDGGAPGGATFIPLDLGSLRRR</sequence>
<dbReference type="InterPro" id="IPR023885">
    <property type="entry name" value="4Fe4S-binding_SPASM_dom"/>
</dbReference>
<feature type="domain" description="Radical SAM core" evidence="7">
    <location>
        <begin position="91"/>
        <end position="326"/>
    </location>
</feature>
<feature type="region of interest" description="Disordered" evidence="6">
    <location>
        <begin position="474"/>
        <end position="506"/>
    </location>
</feature>
<comment type="cofactor">
    <cofactor evidence="1">
        <name>[4Fe-4S] cluster</name>
        <dbReference type="ChEBI" id="CHEBI:49883"/>
    </cofactor>
</comment>
<comment type="caution">
    <text evidence="8">The sequence shown here is derived from an EMBL/GenBank/DDBJ whole genome shotgun (WGS) entry which is preliminary data.</text>
</comment>
<keyword evidence="9" id="KW-1185">Reference proteome</keyword>
<dbReference type="AlphaFoldDB" id="A0A840WE34"/>
<dbReference type="UniPathway" id="UPA00782"/>
<reference evidence="8 9" key="1">
    <citation type="submission" date="2020-08" db="EMBL/GenBank/DDBJ databases">
        <title>Sequencing the genomes of 1000 actinobacteria strains.</title>
        <authorList>
            <person name="Klenk H.-P."/>
        </authorList>
    </citation>
    <scope>NUCLEOTIDE SEQUENCE [LARGE SCALE GENOMIC DNA]</scope>
    <source>
        <strain evidence="8 9">DSM 44598</strain>
    </source>
</reference>
<evidence type="ECO:0000256" key="3">
    <source>
        <dbReference type="ARBA" id="ARBA00022723"/>
    </source>
</evidence>
<keyword evidence="5" id="KW-0411">Iron-sulfur</keyword>
<evidence type="ECO:0000256" key="5">
    <source>
        <dbReference type="ARBA" id="ARBA00023014"/>
    </source>
</evidence>
<evidence type="ECO:0000256" key="2">
    <source>
        <dbReference type="ARBA" id="ARBA00022691"/>
    </source>
</evidence>
<dbReference type="SFLD" id="SFLDG01067">
    <property type="entry name" value="SPASM/twitch_domain_containing"/>
    <property type="match status" value="1"/>
</dbReference>
<evidence type="ECO:0000313" key="8">
    <source>
        <dbReference type="EMBL" id="MBB5489987.1"/>
    </source>
</evidence>